<organism evidence="4 5">
    <name type="scientific">Neohortaea acidophila</name>
    <dbReference type="NCBI Taxonomy" id="245834"/>
    <lineage>
        <taxon>Eukaryota</taxon>
        <taxon>Fungi</taxon>
        <taxon>Dikarya</taxon>
        <taxon>Ascomycota</taxon>
        <taxon>Pezizomycotina</taxon>
        <taxon>Dothideomycetes</taxon>
        <taxon>Dothideomycetidae</taxon>
        <taxon>Mycosphaerellales</taxon>
        <taxon>Teratosphaeriaceae</taxon>
        <taxon>Neohortaea</taxon>
    </lineage>
</organism>
<gene>
    <name evidence="4" type="ORF">BDY17DRAFT_302356</name>
</gene>
<feature type="region of interest" description="Disordered" evidence="2">
    <location>
        <begin position="1"/>
        <end position="28"/>
    </location>
</feature>
<keyword evidence="5" id="KW-1185">Reference proteome</keyword>
<dbReference type="OrthoDB" id="416217at2759"/>
<dbReference type="CDD" id="cd00067">
    <property type="entry name" value="GAL4"/>
    <property type="match status" value="1"/>
</dbReference>
<accession>A0A6A6PM83</accession>
<dbReference type="EMBL" id="MU001639">
    <property type="protein sequence ID" value="KAF2480764.1"/>
    <property type="molecule type" value="Genomic_DNA"/>
</dbReference>
<dbReference type="PROSITE" id="PS50048">
    <property type="entry name" value="ZN2_CY6_FUNGAL_2"/>
    <property type="match status" value="1"/>
</dbReference>
<feature type="compositionally biased region" description="Basic and acidic residues" evidence="2">
    <location>
        <begin position="90"/>
        <end position="101"/>
    </location>
</feature>
<evidence type="ECO:0000259" key="3">
    <source>
        <dbReference type="PROSITE" id="PS50048"/>
    </source>
</evidence>
<dbReference type="InterPro" id="IPR053157">
    <property type="entry name" value="Sterol_Uptake_Regulator"/>
</dbReference>
<proteinExistence type="predicted"/>
<dbReference type="Gene3D" id="4.10.240.10">
    <property type="entry name" value="Zn(2)-C6 fungal-type DNA-binding domain"/>
    <property type="match status" value="1"/>
</dbReference>
<dbReference type="RefSeq" id="XP_033587334.1">
    <property type="nucleotide sequence ID" value="XM_033734394.1"/>
</dbReference>
<protein>
    <recommendedName>
        <fullName evidence="3">Zn(2)-C6 fungal-type domain-containing protein</fullName>
    </recommendedName>
</protein>
<evidence type="ECO:0000313" key="5">
    <source>
        <dbReference type="Proteomes" id="UP000799767"/>
    </source>
</evidence>
<dbReference type="AlphaFoldDB" id="A0A6A6PM83"/>
<name>A0A6A6PM83_9PEZI</name>
<dbReference type="SMART" id="SM00066">
    <property type="entry name" value="GAL4"/>
    <property type="match status" value="1"/>
</dbReference>
<dbReference type="Proteomes" id="UP000799767">
    <property type="component" value="Unassembled WGS sequence"/>
</dbReference>
<dbReference type="GO" id="GO:0001228">
    <property type="term" value="F:DNA-binding transcription activator activity, RNA polymerase II-specific"/>
    <property type="evidence" value="ECO:0007669"/>
    <property type="project" value="TreeGrafter"/>
</dbReference>
<feature type="region of interest" description="Disordered" evidence="2">
    <location>
        <begin position="80"/>
        <end position="101"/>
    </location>
</feature>
<dbReference type="PROSITE" id="PS00463">
    <property type="entry name" value="ZN2_CY6_FUNGAL_1"/>
    <property type="match status" value="1"/>
</dbReference>
<sequence length="434" mass="49603">MGLEPEQADAQDKPARQRKSHTKSRKGCGNCKLRRVKCDESRPQCRRCVNFGVECDYDADAAPALQSRGEGALVFTSIPHSLGPGLGPESPRDSLSPEHKDDPLVPMLGLRLALHESSEEYCVTQDDVDILRSFLNRTVYTVGTAQSMDTYRRELPQLCLKSSHLIHVVLGMTLMHIRYIAATGSWPGEPSQKETFHTYHGTALFSVLLAQEPVREEDKDALWACAALLGCITIAGIDAKTPEEAWPLRDDRIADLDWLRMSDGKKQVWKVVDPLRPTSVWREVMSFAGQQDPEPRSHVPELDMLFPFLTSIYDFNPLVSKPEEEQDPYHTAASILVRLLELDCNHSTIMYFLSFLGHMDPRFRALLHKKDPKALLLLAWWYGKMCQYNVWWQSRRMVLEGQSICMYLERWHSDRPEMIKLLDYPKVMTGMMRA</sequence>
<dbReference type="InterPro" id="IPR001138">
    <property type="entry name" value="Zn2Cys6_DnaBD"/>
</dbReference>
<evidence type="ECO:0000313" key="4">
    <source>
        <dbReference type="EMBL" id="KAF2480764.1"/>
    </source>
</evidence>
<dbReference type="GO" id="GO:0008270">
    <property type="term" value="F:zinc ion binding"/>
    <property type="evidence" value="ECO:0007669"/>
    <property type="project" value="InterPro"/>
</dbReference>
<reference evidence="4" key="1">
    <citation type="journal article" date="2020" name="Stud. Mycol.">
        <title>101 Dothideomycetes genomes: a test case for predicting lifestyles and emergence of pathogens.</title>
        <authorList>
            <person name="Haridas S."/>
            <person name="Albert R."/>
            <person name="Binder M."/>
            <person name="Bloem J."/>
            <person name="Labutti K."/>
            <person name="Salamov A."/>
            <person name="Andreopoulos B."/>
            <person name="Baker S."/>
            <person name="Barry K."/>
            <person name="Bills G."/>
            <person name="Bluhm B."/>
            <person name="Cannon C."/>
            <person name="Castanera R."/>
            <person name="Culley D."/>
            <person name="Daum C."/>
            <person name="Ezra D."/>
            <person name="Gonzalez J."/>
            <person name="Henrissat B."/>
            <person name="Kuo A."/>
            <person name="Liang C."/>
            <person name="Lipzen A."/>
            <person name="Lutzoni F."/>
            <person name="Magnuson J."/>
            <person name="Mondo S."/>
            <person name="Nolan M."/>
            <person name="Ohm R."/>
            <person name="Pangilinan J."/>
            <person name="Park H.-J."/>
            <person name="Ramirez L."/>
            <person name="Alfaro M."/>
            <person name="Sun H."/>
            <person name="Tritt A."/>
            <person name="Yoshinaga Y."/>
            <person name="Zwiers L.-H."/>
            <person name="Turgeon B."/>
            <person name="Goodwin S."/>
            <person name="Spatafora J."/>
            <person name="Crous P."/>
            <person name="Grigoriev I."/>
        </authorList>
    </citation>
    <scope>NUCLEOTIDE SEQUENCE</scope>
    <source>
        <strain evidence="4">CBS 113389</strain>
    </source>
</reference>
<dbReference type="PANTHER" id="PTHR47784:SF9">
    <property type="entry name" value="ZN(II)2CYS6 TRANSCRIPTION FACTOR (EUROFUNG)"/>
    <property type="match status" value="1"/>
</dbReference>
<feature type="domain" description="Zn(2)-C6 fungal-type" evidence="3">
    <location>
        <begin position="27"/>
        <end position="57"/>
    </location>
</feature>
<dbReference type="SUPFAM" id="SSF57701">
    <property type="entry name" value="Zn2/Cys6 DNA-binding domain"/>
    <property type="match status" value="1"/>
</dbReference>
<keyword evidence="1" id="KW-0539">Nucleus</keyword>
<dbReference type="InterPro" id="IPR036864">
    <property type="entry name" value="Zn2-C6_fun-type_DNA-bd_sf"/>
</dbReference>
<evidence type="ECO:0000256" key="2">
    <source>
        <dbReference type="SAM" id="MobiDB-lite"/>
    </source>
</evidence>
<evidence type="ECO:0000256" key="1">
    <source>
        <dbReference type="ARBA" id="ARBA00023242"/>
    </source>
</evidence>
<dbReference type="PANTHER" id="PTHR47784">
    <property type="entry name" value="STEROL UPTAKE CONTROL PROTEIN 2"/>
    <property type="match status" value="1"/>
</dbReference>
<dbReference type="GeneID" id="54475396"/>
<dbReference type="Pfam" id="PF00172">
    <property type="entry name" value="Zn_clus"/>
    <property type="match status" value="1"/>
</dbReference>
<feature type="compositionally biased region" description="Basic residues" evidence="2">
    <location>
        <begin position="16"/>
        <end position="26"/>
    </location>
</feature>